<evidence type="ECO:0000313" key="2">
    <source>
        <dbReference type="Proteomes" id="UP001322277"/>
    </source>
</evidence>
<dbReference type="GeneID" id="87948615"/>
<reference evidence="2" key="1">
    <citation type="journal article" date="2023" name="bioRxiv">
        <title>Complete genome of the Medicago anthracnose fungus, Colletotrichum destructivum, reveals a mini-chromosome-like region within a core chromosome.</title>
        <authorList>
            <person name="Lapalu N."/>
            <person name="Simon A."/>
            <person name="Lu A."/>
            <person name="Plaumann P.-L."/>
            <person name="Amselem J."/>
            <person name="Pigne S."/>
            <person name="Auger A."/>
            <person name="Koch C."/>
            <person name="Dallery J.-F."/>
            <person name="O'Connell R.J."/>
        </authorList>
    </citation>
    <scope>NUCLEOTIDE SEQUENCE [LARGE SCALE GENOMIC DNA]</scope>
    <source>
        <strain evidence="2">CBS 520.97</strain>
    </source>
</reference>
<organism evidence="1 2">
    <name type="scientific">Colletotrichum destructivum</name>
    <dbReference type="NCBI Taxonomy" id="34406"/>
    <lineage>
        <taxon>Eukaryota</taxon>
        <taxon>Fungi</taxon>
        <taxon>Dikarya</taxon>
        <taxon>Ascomycota</taxon>
        <taxon>Pezizomycotina</taxon>
        <taxon>Sordariomycetes</taxon>
        <taxon>Hypocreomycetidae</taxon>
        <taxon>Glomerellales</taxon>
        <taxon>Glomerellaceae</taxon>
        <taxon>Colletotrichum</taxon>
        <taxon>Colletotrichum destructivum species complex</taxon>
    </lineage>
</organism>
<accession>A0AAX4IV70</accession>
<dbReference type="AlphaFoldDB" id="A0AAX4IV70"/>
<keyword evidence="2" id="KW-1185">Reference proteome</keyword>
<name>A0AAX4IV70_9PEZI</name>
<gene>
    <name evidence="1" type="ORF">CDEST_12115</name>
</gene>
<protein>
    <submittedName>
        <fullName evidence="1">Uncharacterized protein</fullName>
    </submittedName>
</protein>
<proteinExistence type="predicted"/>
<dbReference type="EMBL" id="CP137312">
    <property type="protein sequence ID" value="WQF87101.1"/>
    <property type="molecule type" value="Genomic_DNA"/>
</dbReference>
<dbReference type="Proteomes" id="UP001322277">
    <property type="component" value="Chromosome 8"/>
</dbReference>
<sequence length="173" mass="19540">MPTDLRSSNSRFCFTYSCCFKLPVTRVGCHRDLLLAPFSWEEFIFHHPPFRLVRTRHRLWRRTSLLSPQLVAAATSQITTSACHCTNQQTSCPTSYRCCRCLVKETRPRNSCFGITRSSFIGLVRCGHRQHRFFQAIPGLVSRPRAPTGNLAPSSIHLCPSIDFAAPLGTGLE</sequence>
<evidence type="ECO:0000313" key="1">
    <source>
        <dbReference type="EMBL" id="WQF87101.1"/>
    </source>
</evidence>
<dbReference type="RefSeq" id="XP_062784322.1">
    <property type="nucleotide sequence ID" value="XM_062928271.1"/>
</dbReference>
<dbReference type="KEGG" id="cdet:87948615"/>